<evidence type="ECO:0000256" key="1">
    <source>
        <dbReference type="ARBA" id="ARBA00001954"/>
    </source>
</evidence>
<keyword evidence="7" id="KW-1185">Reference proteome</keyword>
<evidence type="ECO:0000256" key="2">
    <source>
        <dbReference type="ARBA" id="ARBA00022723"/>
    </source>
</evidence>
<evidence type="ECO:0000259" key="5">
    <source>
        <dbReference type="PROSITE" id="PS51184"/>
    </source>
</evidence>
<protein>
    <submittedName>
        <fullName evidence="6">Cupin superfamily protein</fullName>
    </submittedName>
</protein>
<dbReference type="Gene3D" id="2.60.120.650">
    <property type="entry name" value="Cupin"/>
    <property type="match status" value="1"/>
</dbReference>
<dbReference type="STRING" id="589385.SAMN05421504_108268"/>
<dbReference type="PANTHER" id="PTHR13096:SF8">
    <property type="entry name" value="RIBOSOMAL OXYGENASE 1"/>
    <property type="match status" value="1"/>
</dbReference>
<dbReference type="GO" id="GO:0046872">
    <property type="term" value="F:metal ion binding"/>
    <property type="evidence" value="ECO:0007669"/>
    <property type="project" value="UniProtKB-KW"/>
</dbReference>
<dbReference type="PROSITE" id="PS51184">
    <property type="entry name" value="JMJC"/>
    <property type="match status" value="1"/>
</dbReference>
<name>A0A1H3PKZ5_9PSEU</name>
<organism evidence="6 7">
    <name type="scientific">Amycolatopsis xylanica</name>
    <dbReference type="NCBI Taxonomy" id="589385"/>
    <lineage>
        <taxon>Bacteria</taxon>
        <taxon>Bacillati</taxon>
        <taxon>Actinomycetota</taxon>
        <taxon>Actinomycetes</taxon>
        <taxon>Pseudonocardiales</taxon>
        <taxon>Pseudonocardiaceae</taxon>
        <taxon>Amycolatopsis</taxon>
    </lineage>
</organism>
<dbReference type="InterPro" id="IPR039994">
    <property type="entry name" value="NO66-like"/>
</dbReference>
<gene>
    <name evidence="6" type="ORF">SAMN05421504_108268</name>
</gene>
<proteinExistence type="predicted"/>
<evidence type="ECO:0000256" key="4">
    <source>
        <dbReference type="SAM" id="MobiDB-lite"/>
    </source>
</evidence>
<dbReference type="Proteomes" id="UP000199515">
    <property type="component" value="Unassembled WGS sequence"/>
</dbReference>
<feature type="domain" description="JmjC" evidence="5">
    <location>
        <begin position="109"/>
        <end position="237"/>
    </location>
</feature>
<dbReference type="Pfam" id="PF08007">
    <property type="entry name" value="JmjC_2"/>
    <property type="match status" value="1"/>
</dbReference>
<feature type="region of interest" description="Disordered" evidence="4">
    <location>
        <begin position="282"/>
        <end position="303"/>
    </location>
</feature>
<dbReference type="RefSeq" id="WP_218134928.1">
    <property type="nucleotide sequence ID" value="NZ_FNON01000008.1"/>
</dbReference>
<accession>A0A1H3PKZ5</accession>
<evidence type="ECO:0000313" key="6">
    <source>
        <dbReference type="EMBL" id="SDZ01653.1"/>
    </source>
</evidence>
<sequence length="303" mass="33021">MRENSMKSQVADLAAFLAEGEGTRPALARMSMPPESILTLGDIDELLAGGLLRAPYVEMVKSEQRISLADYTVTRNVYEKQIGGYADTAKVHAALRDRATLLFRCAHHWHAEIADLTNRLADELYRKTEAFVFLTPAGAQGLPAHRDDADVLCLQLAGRKRWTIYGGAPGGDWKLGWIDEPGPVLLDVTAEPGDILYIPRSFGHEAVGDGGFSLHLSLTIREIGLSELRREAEKALFDRLDVPALPLGDAGVTAAADQLIQVMRERLAALTAEQLVGTARREMMSDPHPPQRPGSLLGLVEPA</sequence>
<dbReference type="SUPFAM" id="SSF51197">
    <property type="entry name" value="Clavaminate synthase-like"/>
    <property type="match status" value="1"/>
</dbReference>
<dbReference type="EMBL" id="FNON01000008">
    <property type="protein sequence ID" value="SDZ01653.1"/>
    <property type="molecule type" value="Genomic_DNA"/>
</dbReference>
<dbReference type="InterPro" id="IPR003347">
    <property type="entry name" value="JmjC_dom"/>
</dbReference>
<comment type="cofactor">
    <cofactor evidence="1">
        <name>Fe(2+)</name>
        <dbReference type="ChEBI" id="CHEBI:29033"/>
    </cofactor>
</comment>
<dbReference type="PANTHER" id="PTHR13096">
    <property type="entry name" value="MINA53 MYC INDUCED NUCLEAR ANTIGEN"/>
    <property type="match status" value="1"/>
</dbReference>
<evidence type="ECO:0000256" key="3">
    <source>
        <dbReference type="ARBA" id="ARBA00023004"/>
    </source>
</evidence>
<keyword evidence="3" id="KW-0408">Iron</keyword>
<evidence type="ECO:0000313" key="7">
    <source>
        <dbReference type="Proteomes" id="UP000199515"/>
    </source>
</evidence>
<keyword evidence="2" id="KW-0479">Metal-binding</keyword>
<reference evidence="6 7" key="1">
    <citation type="submission" date="2016-10" db="EMBL/GenBank/DDBJ databases">
        <authorList>
            <person name="de Groot N.N."/>
        </authorList>
    </citation>
    <scope>NUCLEOTIDE SEQUENCE [LARGE SCALE GENOMIC DNA]</scope>
    <source>
        <strain evidence="6 7">CPCC 202699</strain>
    </source>
</reference>
<dbReference type="AlphaFoldDB" id="A0A1H3PKZ5"/>